<feature type="region of interest" description="Disordered" evidence="1">
    <location>
        <begin position="285"/>
        <end position="324"/>
    </location>
</feature>
<feature type="compositionally biased region" description="Polar residues" evidence="1">
    <location>
        <begin position="66"/>
        <end position="82"/>
    </location>
</feature>
<dbReference type="AlphaFoldDB" id="A0A0K0E1P6"/>
<dbReference type="Proteomes" id="UP000035681">
    <property type="component" value="Unplaced"/>
</dbReference>
<sequence>MPTFSYSSSGKSIEDDPNESFFSVGERLSTLPGILEPRLNFLQTANTSIYETPKSEGTGKVKKEVTPNSDQENKPSNGFDNNKSLVNDISTKICSDFIASCNKGSRILSRASNFIKNERITDPIEHNASIASIQSNFTVNPMFPSDIMGAAFDRARIDIEMLLDDFRKNVSLIRERDNIPTNKWDVEKHTLSEEFLKLREKPKRRVASVVKKDEGNSIDRVKNQNTINNLLNTISQGINCQVPSNAPNYLPVSQPFPNNAPFYQFQPGVGPQNYFINPQQQLPQQPQGMAFNNNVGLQQTPVQPTNDTKPDLTEEEMVAEEEKDRKLLKALERLSRIEEPLP</sequence>
<proteinExistence type="predicted"/>
<feature type="compositionally biased region" description="Polar residues" evidence="1">
    <location>
        <begin position="290"/>
        <end position="307"/>
    </location>
</feature>
<dbReference type="WBParaSite" id="SSTP_0000341400.1">
    <property type="protein sequence ID" value="SSTP_0000341400.1"/>
    <property type="gene ID" value="SSTP_0000341400"/>
</dbReference>
<evidence type="ECO:0000313" key="3">
    <source>
        <dbReference type="WBParaSite" id="SSTP_0000341400.1"/>
    </source>
</evidence>
<organism evidence="3">
    <name type="scientific">Strongyloides stercoralis</name>
    <name type="common">Threadworm</name>
    <dbReference type="NCBI Taxonomy" id="6248"/>
    <lineage>
        <taxon>Eukaryota</taxon>
        <taxon>Metazoa</taxon>
        <taxon>Ecdysozoa</taxon>
        <taxon>Nematoda</taxon>
        <taxon>Chromadorea</taxon>
        <taxon>Rhabditida</taxon>
        <taxon>Tylenchina</taxon>
        <taxon>Panagrolaimomorpha</taxon>
        <taxon>Strongyloidoidea</taxon>
        <taxon>Strongyloididae</taxon>
        <taxon>Strongyloides</taxon>
    </lineage>
</organism>
<keyword evidence="2" id="KW-1185">Reference proteome</keyword>
<dbReference type="WBParaSite" id="TCONS_00003389.p1">
    <property type="protein sequence ID" value="TCONS_00003389.p1"/>
    <property type="gene ID" value="XLOC_003125"/>
</dbReference>
<feature type="region of interest" description="Disordered" evidence="1">
    <location>
        <begin position="50"/>
        <end position="82"/>
    </location>
</feature>
<reference evidence="3" key="1">
    <citation type="submission" date="2015-08" db="UniProtKB">
        <authorList>
            <consortium name="WormBaseParasite"/>
        </authorList>
    </citation>
    <scope>IDENTIFICATION</scope>
</reference>
<protein>
    <submittedName>
        <fullName evidence="3 4">Uncharacterized protein</fullName>
    </submittedName>
</protein>
<evidence type="ECO:0000256" key="1">
    <source>
        <dbReference type="SAM" id="MobiDB-lite"/>
    </source>
</evidence>
<evidence type="ECO:0000313" key="2">
    <source>
        <dbReference type="Proteomes" id="UP000035681"/>
    </source>
</evidence>
<evidence type="ECO:0000313" key="4">
    <source>
        <dbReference type="WBParaSite" id="TCONS_00003389.p1"/>
    </source>
</evidence>
<name>A0A0K0E1P6_STRER</name>
<feature type="compositionally biased region" description="Basic and acidic residues" evidence="1">
    <location>
        <begin position="53"/>
        <end position="65"/>
    </location>
</feature>
<accession>A0A0K0E1P6</accession>